<gene>
    <name evidence="1" type="ORF">DERP_004320</name>
</gene>
<evidence type="ECO:0000313" key="1">
    <source>
        <dbReference type="EMBL" id="KAH9424138.1"/>
    </source>
</evidence>
<comment type="caution">
    <text evidence="1">The sequence shown here is derived from an EMBL/GenBank/DDBJ whole genome shotgun (WGS) entry which is preliminary data.</text>
</comment>
<reference evidence="1 2" key="1">
    <citation type="journal article" date="2018" name="J. Allergy Clin. Immunol.">
        <title>High-quality assembly of Dermatophagoides pteronyssinus genome and transcriptome reveals a wide range of novel allergens.</title>
        <authorList>
            <person name="Liu X.Y."/>
            <person name="Yang K.Y."/>
            <person name="Wang M.Q."/>
            <person name="Kwok J.S."/>
            <person name="Zeng X."/>
            <person name="Yang Z."/>
            <person name="Xiao X.J."/>
            <person name="Lau C.P."/>
            <person name="Li Y."/>
            <person name="Huang Z.M."/>
            <person name="Ba J.G."/>
            <person name="Yim A.K."/>
            <person name="Ouyang C.Y."/>
            <person name="Ngai S.M."/>
            <person name="Chan T.F."/>
            <person name="Leung E.L."/>
            <person name="Liu L."/>
            <person name="Liu Z.G."/>
            <person name="Tsui S.K."/>
        </authorList>
    </citation>
    <scope>NUCLEOTIDE SEQUENCE [LARGE SCALE GENOMIC DNA]</scope>
    <source>
        <strain evidence="1">Derp</strain>
    </source>
</reference>
<organism evidence="1 2">
    <name type="scientific">Dermatophagoides pteronyssinus</name>
    <name type="common">European house dust mite</name>
    <dbReference type="NCBI Taxonomy" id="6956"/>
    <lineage>
        <taxon>Eukaryota</taxon>
        <taxon>Metazoa</taxon>
        <taxon>Ecdysozoa</taxon>
        <taxon>Arthropoda</taxon>
        <taxon>Chelicerata</taxon>
        <taxon>Arachnida</taxon>
        <taxon>Acari</taxon>
        <taxon>Acariformes</taxon>
        <taxon>Sarcoptiformes</taxon>
        <taxon>Astigmata</taxon>
        <taxon>Psoroptidia</taxon>
        <taxon>Analgoidea</taxon>
        <taxon>Pyroglyphidae</taxon>
        <taxon>Dermatophagoidinae</taxon>
        <taxon>Dermatophagoides</taxon>
    </lineage>
</organism>
<accession>A0ABQ8JNF7</accession>
<evidence type="ECO:0000313" key="2">
    <source>
        <dbReference type="Proteomes" id="UP000887458"/>
    </source>
</evidence>
<dbReference type="Proteomes" id="UP000887458">
    <property type="component" value="Unassembled WGS sequence"/>
</dbReference>
<sequence>MYPLISRSNHHYLALTMINRMNLQLQWPEIDKINWPLYTIGWTIIQEKRAKTNTKTKQMVKTTSKKNHV</sequence>
<proteinExistence type="predicted"/>
<keyword evidence="2" id="KW-1185">Reference proteome</keyword>
<name>A0ABQ8JNF7_DERPT</name>
<dbReference type="EMBL" id="NJHN03000029">
    <property type="protein sequence ID" value="KAH9424138.1"/>
    <property type="molecule type" value="Genomic_DNA"/>
</dbReference>
<protein>
    <submittedName>
        <fullName evidence="1">Uncharacterized protein</fullName>
    </submittedName>
</protein>
<reference evidence="1 2" key="2">
    <citation type="journal article" date="2022" name="Mol. Biol. Evol.">
        <title>Comparative Genomics Reveals Insights into the Divergent Evolution of Astigmatic Mites and Household Pest Adaptations.</title>
        <authorList>
            <person name="Xiong Q."/>
            <person name="Wan A.T."/>
            <person name="Liu X."/>
            <person name="Fung C.S."/>
            <person name="Xiao X."/>
            <person name="Malainual N."/>
            <person name="Hou J."/>
            <person name="Wang L."/>
            <person name="Wang M."/>
            <person name="Yang K.Y."/>
            <person name="Cui Y."/>
            <person name="Leung E.L."/>
            <person name="Nong W."/>
            <person name="Shin S.K."/>
            <person name="Au S.W."/>
            <person name="Jeong K.Y."/>
            <person name="Chew F.T."/>
            <person name="Hui J.H."/>
            <person name="Leung T.F."/>
            <person name="Tungtrongchitr A."/>
            <person name="Zhong N."/>
            <person name="Liu Z."/>
            <person name="Tsui S.K."/>
        </authorList>
    </citation>
    <scope>NUCLEOTIDE SEQUENCE [LARGE SCALE GENOMIC DNA]</scope>
    <source>
        <strain evidence="1">Derp</strain>
    </source>
</reference>